<evidence type="ECO:0008006" key="4">
    <source>
        <dbReference type="Google" id="ProtNLM"/>
    </source>
</evidence>
<evidence type="ECO:0000313" key="3">
    <source>
        <dbReference type="Proteomes" id="UP001194468"/>
    </source>
</evidence>
<comment type="caution">
    <text evidence="2">The sequence shown here is derived from an EMBL/GenBank/DDBJ whole genome shotgun (WGS) entry which is preliminary data.</text>
</comment>
<keyword evidence="3" id="KW-1185">Reference proteome</keyword>
<evidence type="ECO:0000313" key="2">
    <source>
        <dbReference type="EMBL" id="KAF8416638.1"/>
    </source>
</evidence>
<feature type="signal peptide" evidence="1">
    <location>
        <begin position="1"/>
        <end position="24"/>
    </location>
</feature>
<protein>
    <recommendedName>
        <fullName evidence="4">Secreted protein</fullName>
    </recommendedName>
</protein>
<dbReference type="Proteomes" id="UP001194468">
    <property type="component" value="Unassembled WGS sequence"/>
</dbReference>
<dbReference type="EMBL" id="WHUW01000248">
    <property type="protein sequence ID" value="KAF8416638.1"/>
    <property type="molecule type" value="Genomic_DNA"/>
</dbReference>
<accession>A0AAD4G5H5</accession>
<reference evidence="2" key="1">
    <citation type="submission" date="2019-10" db="EMBL/GenBank/DDBJ databases">
        <authorList>
            <consortium name="DOE Joint Genome Institute"/>
            <person name="Kuo A."/>
            <person name="Miyauchi S."/>
            <person name="Kiss E."/>
            <person name="Drula E."/>
            <person name="Kohler A."/>
            <person name="Sanchez-Garcia M."/>
            <person name="Andreopoulos B."/>
            <person name="Barry K.W."/>
            <person name="Bonito G."/>
            <person name="Buee M."/>
            <person name="Carver A."/>
            <person name="Chen C."/>
            <person name="Cichocki N."/>
            <person name="Clum A."/>
            <person name="Culley D."/>
            <person name="Crous P.W."/>
            <person name="Fauchery L."/>
            <person name="Girlanda M."/>
            <person name="Hayes R."/>
            <person name="Keri Z."/>
            <person name="LaButti K."/>
            <person name="Lipzen A."/>
            <person name="Lombard V."/>
            <person name="Magnuson J."/>
            <person name="Maillard F."/>
            <person name="Morin E."/>
            <person name="Murat C."/>
            <person name="Nolan M."/>
            <person name="Ohm R."/>
            <person name="Pangilinan J."/>
            <person name="Pereira M."/>
            <person name="Perotto S."/>
            <person name="Peter M."/>
            <person name="Riley R."/>
            <person name="Sitrit Y."/>
            <person name="Stielow B."/>
            <person name="Szollosi G."/>
            <person name="Zifcakova L."/>
            <person name="Stursova M."/>
            <person name="Spatafora J.W."/>
            <person name="Tedersoo L."/>
            <person name="Vaario L.-M."/>
            <person name="Yamada A."/>
            <person name="Yan M."/>
            <person name="Wang P."/>
            <person name="Xu J."/>
            <person name="Bruns T."/>
            <person name="Baldrian P."/>
            <person name="Vilgalys R."/>
            <person name="Henrissat B."/>
            <person name="Grigoriev I.V."/>
            <person name="Hibbett D."/>
            <person name="Nagy L.G."/>
            <person name="Martin F.M."/>
        </authorList>
    </citation>
    <scope>NUCLEOTIDE SEQUENCE</scope>
    <source>
        <strain evidence="2">BED1</strain>
    </source>
</reference>
<proteinExistence type="predicted"/>
<feature type="chain" id="PRO_5042016934" description="Secreted protein" evidence="1">
    <location>
        <begin position="25"/>
        <end position="88"/>
    </location>
</feature>
<gene>
    <name evidence="2" type="ORF">L210DRAFT_3582270</name>
</gene>
<name>A0AAD4G5H5_BOLED</name>
<sequence>MGLSPNSPSLALTWMYLSWRVAQCTDKSFQYIQCQAVGGLIAVHAWPRTSTTIVPLSPVGNYTHHLRGFASPRTLMDSCEQLRSLKIG</sequence>
<reference evidence="2" key="2">
    <citation type="journal article" date="2020" name="Nat. Commun.">
        <title>Large-scale genome sequencing of mycorrhizal fungi provides insights into the early evolution of symbiotic traits.</title>
        <authorList>
            <person name="Miyauchi S."/>
            <person name="Kiss E."/>
            <person name="Kuo A."/>
            <person name="Drula E."/>
            <person name="Kohler A."/>
            <person name="Sanchez-Garcia M."/>
            <person name="Morin E."/>
            <person name="Andreopoulos B."/>
            <person name="Barry K.W."/>
            <person name="Bonito G."/>
            <person name="Buee M."/>
            <person name="Carver A."/>
            <person name="Chen C."/>
            <person name="Cichocki N."/>
            <person name="Clum A."/>
            <person name="Culley D."/>
            <person name="Crous P.W."/>
            <person name="Fauchery L."/>
            <person name="Girlanda M."/>
            <person name="Hayes R.D."/>
            <person name="Keri Z."/>
            <person name="LaButti K."/>
            <person name="Lipzen A."/>
            <person name="Lombard V."/>
            <person name="Magnuson J."/>
            <person name="Maillard F."/>
            <person name="Murat C."/>
            <person name="Nolan M."/>
            <person name="Ohm R.A."/>
            <person name="Pangilinan J."/>
            <person name="Pereira M.F."/>
            <person name="Perotto S."/>
            <person name="Peter M."/>
            <person name="Pfister S."/>
            <person name="Riley R."/>
            <person name="Sitrit Y."/>
            <person name="Stielow J.B."/>
            <person name="Szollosi G."/>
            <person name="Zifcakova L."/>
            <person name="Stursova M."/>
            <person name="Spatafora J.W."/>
            <person name="Tedersoo L."/>
            <person name="Vaario L.M."/>
            <person name="Yamada A."/>
            <person name="Yan M."/>
            <person name="Wang P."/>
            <person name="Xu J."/>
            <person name="Bruns T."/>
            <person name="Baldrian P."/>
            <person name="Vilgalys R."/>
            <person name="Dunand C."/>
            <person name="Henrissat B."/>
            <person name="Grigoriev I.V."/>
            <person name="Hibbett D."/>
            <person name="Nagy L.G."/>
            <person name="Martin F.M."/>
        </authorList>
    </citation>
    <scope>NUCLEOTIDE SEQUENCE</scope>
    <source>
        <strain evidence="2">BED1</strain>
    </source>
</reference>
<evidence type="ECO:0000256" key="1">
    <source>
        <dbReference type="SAM" id="SignalP"/>
    </source>
</evidence>
<feature type="non-terminal residue" evidence="2">
    <location>
        <position position="88"/>
    </location>
</feature>
<keyword evidence="1" id="KW-0732">Signal</keyword>
<dbReference type="AlphaFoldDB" id="A0AAD4G5H5"/>
<organism evidence="2 3">
    <name type="scientific">Boletus edulis BED1</name>
    <dbReference type="NCBI Taxonomy" id="1328754"/>
    <lineage>
        <taxon>Eukaryota</taxon>
        <taxon>Fungi</taxon>
        <taxon>Dikarya</taxon>
        <taxon>Basidiomycota</taxon>
        <taxon>Agaricomycotina</taxon>
        <taxon>Agaricomycetes</taxon>
        <taxon>Agaricomycetidae</taxon>
        <taxon>Boletales</taxon>
        <taxon>Boletineae</taxon>
        <taxon>Boletaceae</taxon>
        <taxon>Boletoideae</taxon>
        <taxon>Boletus</taxon>
    </lineage>
</organism>